<keyword evidence="3" id="KW-0812">Transmembrane</keyword>
<feature type="region of interest" description="Disordered" evidence="2">
    <location>
        <begin position="494"/>
        <end position="536"/>
    </location>
</feature>
<dbReference type="GO" id="GO:0005783">
    <property type="term" value="C:endoplasmic reticulum"/>
    <property type="evidence" value="ECO:0007669"/>
    <property type="project" value="TreeGrafter"/>
</dbReference>
<dbReference type="EMBL" id="CALLCH030000018">
    <property type="protein sequence ID" value="CAI4218453.1"/>
    <property type="molecule type" value="Genomic_DNA"/>
</dbReference>
<dbReference type="OrthoDB" id="9984693at2759"/>
<evidence type="ECO:0008006" key="6">
    <source>
        <dbReference type="Google" id="ProtNLM"/>
    </source>
</evidence>
<dbReference type="PANTHER" id="PTHR13315:SF1">
    <property type="entry name" value="PROTEIN TED1"/>
    <property type="match status" value="1"/>
</dbReference>
<dbReference type="GO" id="GO:0016020">
    <property type="term" value="C:membrane"/>
    <property type="evidence" value="ECO:0007669"/>
    <property type="project" value="GOC"/>
</dbReference>
<dbReference type="InterPro" id="IPR033308">
    <property type="entry name" value="PGAP5/Cdc1/Ted1"/>
</dbReference>
<feature type="transmembrane region" description="Helical" evidence="3">
    <location>
        <begin position="12"/>
        <end position="35"/>
    </location>
</feature>
<feature type="compositionally biased region" description="Low complexity" evidence="2">
    <location>
        <begin position="494"/>
        <end position="522"/>
    </location>
</feature>
<gene>
    <name evidence="4" type="ORF">PPNO1_LOCUS8035</name>
</gene>
<reference evidence="4" key="1">
    <citation type="submission" date="2022-11" db="EMBL/GenBank/DDBJ databases">
        <authorList>
            <person name="Scott C."/>
            <person name="Bruce N."/>
        </authorList>
    </citation>
    <scope>NUCLEOTIDE SEQUENCE</scope>
</reference>
<evidence type="ECO:0000256" key="1">
    <source>
        <dbReference type="ARBA" id="ARBA00023136"/>
    </source>
</evidence>
<protein>
    <recommendedName>
        <fullName evidence="6">Calcineurin-like phosphoesterase domain-containing protein</fullName>
    </recommendedName>
</protein>
<dbReference type="SUPFAM" id="SSF56300">
    <property type="entry name" value="Metallo-dependent phosphatases"/>
    <property type="match status" value="1"/>
</dbReference>
<proteinExistence type="predicted"/>
<dbReference type="InterPro" id="IPR029052">
    <property type="entry name" value="Metallo-depent_PP-like"/>
</dbReference>
<dbReference type="Proteomes" id="UP000838763">
    <property type="component" value="Unassembled WGS sequence"/>
</dbReference>
<comment type="caution">
    <text evidence="4">The sequence shown here is derived from an EMBL/GenBank/DDBJ whole genome shotgun (WGS) entry which is preliminary data.</text>
</comment>
<dbReference type="PANTHER" id="PTHR13315">
    <property type="entry name" value="METALLO PHOSPHOESTERASE RELATED"/>
    <property type="match status" value="1"/>
</dbReference>
<feature type="compositionally biased region" description="Low complexity" evidence="2">
    <location>
        <begin position="189"/>
        <end position="209"/>
    </location>
</feature>
<accession>A0A9P1HAF9</accession>
<evidence type="ECO:0000313" key="4">
    <source>
        <dbReference type="EMBL" id="CAI4218453.1"/>
    </source>
</evidence>
<keyword evidence="3" id="KW-1133">Transmembrane helix</keyword>
<organism evidence="4 5">
    <name type="scientific">Parascedosporium putredinis</name>
    <dbReference type="NCBI Taxonomy" id="1442378"/>
    <lineage>
        <taxon>Eukaryota</taxon>
        <taxon>Fungi</taxon>
        <taxon>Dikarya</taxon>
        <taxon>Ascomycota</taxon>
        <taxon>Pezizomycotina</taxon>
        <taxon>Sordariomycetes</taxon>
        <taxon>Hypocreomycetidae</taxon>
        <taxon>Microascales</taxon>
        <taxon>Microascaceae</taxon>
        <taxon>Parascedosporium</taxon>
    </lineage>
</organism>
<evidence type="ECO:0000256" key="2">
    <source>
        <dbReference type="SAM" id="MobiDB-lite"/>
    </source>
</evidence>
<name>A0A9P1HAF9_9PEZI</name>
<dbReference type="GO" id="GO:0006506">
    <property type="term" value="P:GPI anchor biosynthetic process"/>
    <property type="evidence" value="ECO:0007669"/>
    <property type="project" value="InterPro"/>
</dbReference>
<evidence type="ECO:0000256" key="3">
    <source>
        <dbReference type="SAM" id="Phobius"/>
    </source>
</evidence>
<dbReference type="AlphaFoldDB" id="A0A9P1HAF9"/>
<keyword evidence="1 3" id="KW-0472">Membrane</keyword>
<keyword evidence="5" id="KW-1185">Reference proteome</keyword>
<evidence type="ECO:0000313" key="5">
    <source>
        <dbReference type="Proteomes" id="UP000838763"/>
    </source>
</evidence>
<sequence length="536" mass="59007">MLIAVLLRHGLRLLFPVLLPVALATTLWLYLYPIFQGCAFPSPPRTTTRAPPFSTPRLEGDTSIPNVYLGVMPHFKKLVRQVTGKTTHYSFRQRLRAIAHSVVDIYLEDLPNELESLRKRLDHLGNDFTSPIFTAPSTGGPEFERRGKRFWERVFAGAEKVADELAHYPAEEYDISGYLGDYQPEIEDINGSGSGNDSGSDDAAAASGIGDPTAWRRKLINVAGNHDIGYAGDLTEQRLARFERVFGKANYELRFELPITDPVVNATLFDEDANADSDRLVPELRIVVLNDMNLDTPAVSGPLQDATYKFINDVINTATAVEFNGHFTLILTHIPMYKPAGVCVDAPFFDFHTEAEGGGVKEQNLLSDVASRGILEGILGLSASDLAPARGMGRRGLVINGHDHAGCDTYHFVNQTNGTVASDRSWEVLRFPEAHALGVPGKDAHPGVREITVRSMMGNFHGNAGLLSMWFDESAWTWRYEYAECKLGTLWPGGSSTSSTWSLEDRSTVTSKTKATTTNVKNEASSQSAGWTEKKL</sequence>
<feature type="region of interest" description="Disordered" evidence="2">
    <location>
        <begin position="186"/>
        <end position="209"/>
    </location>
</feature>